<evidence type="ECO:0000313" key="3">
    <source>
        <dbReference type="EMBL" id="KAJ4823459.1"/>
    </source>
</evidence>
<accession>A0A9Q0F218</accession>
<keyword evidence="4" id="KW-1185">Reference proteome</keyword>
<feature type="domain" description="C2" evidence="2">
    <location>
        <begin position="8"/>
        <end position="133"/>
    </location>
</feature>
<evidence type="ECO:0000313" key="4">
    <source>
        <dbReference type="Proteomes" id="UP001141552"/>
    </source>
</evidence>
<dbReference type="PROSITE" id="PS50004">
    <property type="entry name" value="C2"/>
    <property type="match status" value="1"/>
</dbReference>
<proteinExistence type="predicted"/>
<dbReference type="PANTHER" id="PTHR31208">
    <property type="entry name" value="EXPRESSED PROTEIN"/>
    <property type="match status" value="1"/>
</dbReference>
<feature type="compositionally biased region" description="Polar residues" evidence="1">
    <location>
        <begin position="247"/>
        <end position="267"/>
    </location>
</feature>
<dbReference type="Gene3D" id="2.60.40.150">
    <property type="entry name" value="C2 domain"/>
    <property type="match status" value="1"/>
</dbReference>
<dbReference type="Proteomes" id="UP001141552">
    <property type="component" value="Unassembled WGS sequence"/>
</dbReference>
<dbReference type="InterPro" id="IPR000008">
    <property type="entry name" value="C2_dom"/>
</dbReference>
<name>A0A9Q0F218_9ROSI</name>
<dbReference type="EMBL" id="JAKUCV010007448">
    <property type="protein sequence ID" value="KAJ4823459.1"/>
    <property type="molecule type" value="Genomic_DNA"/>
</dbReference>
<reference evidence="3" key="1">
    <citation type="submission" date="2022-02" db="EMBL/GenBank/DDBJ databases">
        <authorList>
            <person name="Henning P.M."/>
            <person name="McCubbin A.G."/>
            <person name="Shore J.S."/>
        </authorList>
    </citation>
    <scope>NUCLEOTIDE SEQUENCE</scope>
    <source>
        <strain evidence="3">F60SS</strain>
        <tissue evidence="3">Leaves</tissue>
    </source>
</reference>
<sequence length="461" mass="50616">MLSSKTCPRYNPNSNTLDDSDVDPEFSGVLEIYVHHARNIHNICIYDNQDVYAKFSLIYNPDETLSTRIINGGGKNPEFNESLIMKVSQLDAVLKCEIWMLSRARNFMEDQLLGFSLVPVSQVAGKGKVTQDYSLSSTDLFHSPAGTVRLSLSLNTSLPVNPSSAANSSISSEVVLLDRKISEVILDPVEYSRIEFPDINVVRENQQMVSEYFDGLGSRPGSFLHLGSSPHPHPVVLDFEMTITSSEENNQGGTLSPNGSIQNSGFLSSTTTSLSDTDRNSTDSIDRKSRLGGQSSNSLNVSITTDANHGSCPCPDTPTSKKGSEVREEKDSNFSNKEEEEKNKKGIISSGKFGPVPVFSAPLGNMNLEAEQSAMQQQIVDMYMRSMQQFTESLAKMKLPMELDKPEVEDRGDLIQSRNNKLELEKKKDGSRQGVLLISNACSTLPSFVIAGMEFNLSASP</sequence>
<feature type="compositionally biased region" description="Basic and acidic residues" evidence="1">
    <location>
        <begin position="276"/>
        <end position="289"/>
    </location>
</feature>
<feature type="non-terminal residue" evidence="3">
    <location>
        <position position="461"/>
    </location>
</feature>
<evidence type="ECO:0000259" key="2">
    <source>
        <dbReference type="PROSITE" id="PS50004"/>
    </source>
</evidence>
<dbReference type="SUPFAM" id="SSF49562">
    <property type="entry name" value="C2 domain (Calcium/lipid-binding domain, CaLB)"/>
    <property type="match status" value="1"/>
</dbReference>
<gene>
    <name evidence="3" type="ORF">Tsubulata_019691</name>
</gene>
<organism evidence="3 4">
    <name type="scientific">Turnera subulata</name>
    <dbReference type="NCBI Taxonomy" id="218843"/>
    <lineage>
        <taxon>Eukaryota</taxon>
        <taxon>Viridiplantae</taxon>
        <taxon>Streptophyta</taxon>
        <taxon>Embryophyta</taxon>
        <taxon>Tracheophyta</taxon>
        <taxon>Spermatophyta</taxon>
        <taxon>Magnoliopsida</taxon>
        <taxon>eudicotyledons</taxon>
        <taxon>Gunneridae</taxon>
        <taxon>Pentapetalae</taxon>
        <taxon>rosids</taxon>
        <taxon>fabids</taxon>
        <taxon>Malpighiales</taxon>
        <taxon>Passifloraceae</taxon>
        <taxon>Turnera</taxon>
    </lineage>
</organism>
<dbReference type="OrthoDB" id="270970at2759"/>
<dbReference type="InterPro" id="IPR035892">
    <property type="entry name" value="C2_domain_sf"/>
</dbReference>
<dbReference type="SMART" id="SM00239">
    <property type="entry name" value="C2"/>
    <property type="match status" value="1"/>
</dbReference>
<protein>
    <recommendedName>
        <fullName evidence="2">C2 domain-containing protein</fullName>
    </recommendedName>
</protein>
<evidence type="ECO:0000256" key="1">
    <source>
        <dbReference type="SAM" id="MobiDB-lite"/>
    </source>
</evidence>
<dbReference type="Pfam" id="PF00168">
    <property type="entry name" value="C2"/>
    <property type="match status" value="1"/>
</dbReference>
<feature type="compositionally biased region" description="Basic and acidic residues" evidence="1">
    <location>
        <begin position="322"/>
        <end position="344"/>
    </location>
</feature>
<dbReference type="PANTHER" id="PTHR31208:SF3">
    <property type="entry name" value="OS01G0953500 PROTEIN"/>
    <property type="match status" value="1"/>
</dbReference>
<feature type="compositionally biased region" description="Polar residues" evidence="1">
    <location>
        <begin position="292"/>
        <end position="308"/>
    </location>
</feature>
<reference evidence="3" key="2">
    <citation type="journal article" date="2023" name="Plants (Basel)">
        <title>Annotation of the Turnera subulata (Passifloraceae) Draft Genome Reveals the S-Locus Evolved after the Divergence of Turneroideae from Passifloroideae in a Stepwise Manner.</title>
        <authorList>
            <person name="Henning P.M."/>
            <person name="Roalson E.H."/>
            <person name="Mir W."/>
            <person name="McCubbin A.G."/>
            <person name="Shore J.S."/>
        </authorList>
    </citation>
    <scope>NUCLEOTIDE SEQUENCE</scope>
    <source>
        <strain evidence="3">F60SS</strain>
    </source>
</reference>
<dbReference type="CDD" id="cd00030">
    <property type="entry name" value="C2"/>
    <property type="match status" value="1"/>
</dbReference>
<dbReference type="AlphaFoldDB" id="A0A9Q0F218"/>
<comment type="caution">
    <text evidence="3">The sequence shown here is derived from an EMBL/GenBank/DDBJ whole genome shotgun (WGS) entry which is preliminary data.</text>
</comment>
<feature type="region of interest" description="Disordered" evidence="1">
    <location>
        <begin position="247"/>
        <end position="349"/>
    </location>
</feature>